<comment type="caution">
    <text evidence="2">The sequence shown here is derived from an EMBL/GenBank/DDBJ whole genome shotgun (WGS) entry which is preliminary data.</text>
</comment>
<evidence type="ECO:0000256" key="1">
    <source>
        <dbReference type="SAM" id="MobiDB-lite"/>
    </source>
</evidence>
<dbReference type="AlphaFoldDB" id="A0A8X6NIU5"/>
<reference evidence="2" key="1">
    <citation type="submission" date="2020-08" db="EMBL/GenBank/DDBJ databases">
        <title>Multicomponent nature underlies the extraordinary mechanical properties of spider dragline silk.</title>
        <authorList>
            <person name="Kono N."/>
            <person name="Nakamura H."/>
            <person name="Mori M."/>
            <person name="Yoshida Y."/>
            <person name="Ohtoshi R."/>
            <person name="Malay A.D."/>
            <person name="Moran D.A.P."/>
            <person name="Tomita M."/>
            <person name="Numata K."/>
            <person name="Arakawa K."/>
        </authorList>
    </citation>
    <scope>NUCLEOTIDE SEQUENCE</scope>
</reference>
<feature type="compositionally biased region" description="Basic and acidic residues" evidence="1">
    <location>
        <begin position="63"/>
        <end position="73"/>
    </location>
</feature>
<proteinExistence type="predicted"/>
<evidence type="ECO:0000313" key="2">
    <source>
        <dbReference type="EMBL" id="GFT15246.1"/>
    </source>
</evidence>
<gene>
    <name evidence="2" type="ORF">NPIL_72361</name>
</gene>
<sequence>MLLAKPVQMNPDATYCEKSNSKHNLVPETSKAPPLFQQRIGEQKCLPISVPYQSLSVKQEAKVKKTPRRKPEEDVFSPFVLRD</sequence>
<accession>A0A8X6NIU5</accession>
<dbReference type="EMBL" id="BMAW01058244">
    <property type="protein sequence ID" value="GFT15246.1"/>
    <property type="molecule type" value="Genomic_DNA"/>
</dbReference>
<name>A0A8X6NIU5_NEPPI</name>
<feature type="region of interest" description="Disordered" evidence="1">
    <location>
        <begin position="63"/>
        <end position="83"/>
    </location>
</feature>
<organism evidence="2 3">
    <name type="scientific">Nephila pilipes</name>
    <name type="common">Giant wood spider</name>
    <name type="synonym">Nephila maculata</name>
    <dbReference type="NCBI Taxonomy" id="299642"/>
    <lineage>
        <taxon>Eukaryota</taxon>
        <taxon>Metazoa</taxon>
        <taxon>Ecdysozoa</taxon>
        <taxon>Arthropoda</taxon>
        <taxon>Chelicerata</taxon>
        <taxon>Arachnida</taxon>
        <taxon>Araneae</taxon>
        <taxon>Araneomorphae</taxon>
        <taxon>Entelegynae</taxon>
        <taxon>Araneoidea</taxon>
        <taxon>Nephilidae</taxon>
        <taxon>Nephila</taxon>
    </lineage>
</organism>
<dbReference type="Proteomes" id="UP000887013">
    <property type="component" value="Unassembled WGS sequence"/>
</dbReference>
<keyword evidence="3" id="KW-1185">Reference proteome</keyword>
<protein>
    <submittedName>
        <fullName evidence="2">Uncharacterized protein</fullName>
    </submittedName>
</protein>
<evidence type="ECO:0000313" key="3">
    <source>
        <dbReference type="Proteomes" id="UP000887013"/>
    </source>
</evidence>